<evidence type="ECO:0000313" key="3">
    <source>
        <dbReference type="Proteomes" id="UP000823775"/>
    </source>
</evidence>
<evidence type="ECO:0000256" key="1">
    <source>
        <dbReference type="SAM" id="Phobius"/>
    </source>
</evidence>
<keyword evidence="1" id="KW-1133">Transmembrane helix</keyword>
<protein>
    <submittedName>
        <fullName evidence="2">Uncharacterized protein</fullName>
    </submittedName>
</protein>
<dbReference type="Proteomes" id="UP000823775">
    <property type="component" value="Unassembled WGS sequence"/>
</dbReference>
<dbReference type="EMBL" id="JACEIK010000642">
    <property type="protein sequence ID" value="MCD7460232.1"/>
    <property type="molecule type" value="Genomic_DNA"/>
</dbReference>
<keyword evidence="1" id="KW-0472">Membrane</keyword>
<keyword evidence="3" id="KW-1185">Reference proteome</keyword>
<comment type="caution">
    <text evidence="2">The sequence shown here is derived from an EMBL/GenBank/DDBJ whole genome shotgun (WGS) entry which is preliminary data.</text>
</comment>
<gene>
    <name evidence="2" type="ORF">HAX54_043121</name>
</gene>
<keyword evidence="1" id="KW-0812">Transmembrane</keyword>
<proteinExistence type="predicted"/>
<sequence length="92" mass="10680">MELSEEIQVDVQLNPVLETRSDASNHFLVSKISGESIDILLWEFLNFGVLILPFCGIRCWCTIKILSLLDRLQYHLRICFPPDHLLDHLEES</sequence>
<feature type="transmembrane region" description="Helical" evidence="1">
    <location>
        <begin position="39"/>
        <end position="61"/>
    </location>
</feature>
<name>A0ABS8SNC3_DATST</name>
<organism evidence="2 3">
    <name type="scientific">Datura stramonium</name>
    <name type="common">Jimsonweed</name>
    <name type="synonym">Common thornapple</name>
    <dbReference type="NCBI Taxonomy" id="4076"/>
    <lineage>
        <taxon>Eukaryota</taxon>
        <taxon>Viridiplantae</taxon>
        <taxon>Streptophyta</taxon>
        <taxon>Embryophyta</taxon>
        <taxon>Tracheophyta</taxon>
        <taxon>Spermatophyta</taxon>
        <taxon>Magnoliopsida</taxon>
        <taxon>eudicotyledons</taxon>
        <taxon>Gunneridae</taxon>
        <taxon>Pentapetalae</taxon>
        <taxon>asterids</taxon>
        <taxon>lamiids</taxon>
        <taxon>Solanales</taxon>
        <taxon>Solanaceae</taxon>
        <taxon>Solanoideae</taxon>
        <taxon>Datureae</taxon>
        <taxon>Datura</taxon>
    </lineage>
</organism>
<evidence type="ECO:0000313" key="2">
    <source>
        <dbReference type="EMBL" id="MCD7460232.1"/>
    </source>
</evidence>
<reference evidence="2 3" key="1">
    <citation type="journal article" date="2021" name="BMC Genomics">
        <title>Datura genome reveals duplications of psychoactive alkaloid biosynthetic genes and high mutation rate following tissue culture.</title>
        <authorList>
            <person name="Rajewski A."/>
            <person name="Carter-House D."/>
            <person name="Stajich J."/>
            <person name="Litt A."/>
        </authorList>
    </citation>
    <scope>NUCLEOTIDE SEQUENCE [LARGE SCALE GENOMIC DNA]</scope>
    <source>
        <strain evidence="2">AR-01</strain>
    </source>
</reference>
<accession>A0ABS8SNC3</accession>